<dbReference type="GO" id="GO:0003984">
    <property type="term" value="F:acetolactate synthase activity"/>
    <property type="evidence" value="ECO:0007669"/>
    <property type="project" value="TreeGrafter"/>
</dbReference>
<dbReference type="Pfam" id="PF02775">
    <property type="entry name" value="TPP_enzyme_C"/>
    <property type="match status" value="1"/>
</dbReference>
<gene>
    <name evidence="7" type="ORF">Y88_1799</name>
</gene>
<dbReference type="FunFam" id="3.40.50.970:FF:000007">
    <property type="entry name" value="Acetolactate synthase"/>
    <property type="match status" value="1"/>
</dbReference>
<dbReference type="Pfam" id="PF00205">
    <property type="entry name" value="TPP_enzyme_M"/>
    <property type="match status" value="1"/>
</dbReference>
<feature type="domain" description="Thiamine pyrophosphate enzyme N-terminal TPP-binding" evidence="6">
    <location>
        <begin position="13"/>
        <end position="117"/>
    </location>
</feature>
<sequence length="614" mass="66536">MDPMTQVPPPTVKLSDWLAQWLVDHGIADVFMLTGGGAMHLNHSLGTHPGLKTTFTHHEQALSMAAEAYARLTNRPAVVNVTSGPGGTNAITGVYGAYVDSIPMLVISGQVKRETTVRSTGLPLRQLGDQELDIEDLVSPVTKYAAMVTDPRAIRYHLEKALHLATNGRPGPVWLDIPLDVQAARIDPTDLPGFDPIELDEPWRETDLDAAARLILDRIAVAERPVILVGSGVRLSGAHDAFITLIERLGIPVVTAWNAHDALWNDHPLYAGRPGTVGDRGGNMVTQSADLLLVLGSRLNIRQVSYNWQSFARAACKIWVDIDPLELRKPTVRPDIPVVADLADLLPRLNALAYAGPTMAHREWLHWARERNALFPTVLPEYRDHGPTNHPYVAMDALFDALDDDDIVVTGNGSACVVGFQVARIQKGQRLWTNSGCATMGYDLPAAIGVWAATGGDRRVICIAGDGSIMMNLQEMQTIAGYDMPVKVFLLNNAGYVSIFQTHRKFFNGVEVGGGPKSNVTFPDFARLSDAFGFSYARADNHATLGAAIAATLAAPGPALCEIIIDENVEFAPKLGSRSHPDGRITSPALEDLSPFLPREVLAANMAIPLMEEP</sequence>
<keyword evidence="8" id="KW-1185">Reference proteome</keyword>
<dbReference type="PANTHER" id="PTHR18968:SF142">
    <property type="entry name" value="ACETOLACTATE SYNTHASE"/>
    <property type="match status" value="1"/>
</dbReference>
<evidence type="ECO:0000259" key="5">
    <source>
        <dbReference type="Pfam" id="PF02775"/>
    </source>
</evidence>
<dbReference type="HOGENOM" id="CLU_013748_1_3_5"/>
<dbReference type="GO" id="GO:0030976">
    <property type="term" value="F:thiamine pyrophosphate binding"/>
    <property type="evidence" value="ECO:0007669"/>
    <property type="project" value="InterPro"/>
</dbReference>
<dbReference type="Gene3D" id="3.40.50.970">
    <property type="match status" value="2"/>
</dbReference>
<evidence type="ECO:0000256" key="1">
    <source>
        <dbReference type="ARBA" id="ARBA00007812"/>
    </source>
</evidence>
<dbReference type="InterPro" id="IPR045229">
    <property type="entry name" value="TPP_enz"/>
</dbReference>
<dbReference type="Proteomes" id="UP000004728">
    <property type="component" value="Unassembled WGS sequence"/>
</dbReference>
<evidence type="ECO:0000256" key="3">
    <source>
        <dbReference type="RuleBase" id="RU362132"/>
    </source>
</evidence>
<reference evidence="7 8" key="1">
    <citation type="journal article" date="2012" name="J. Bacteriol.">
        <title>Draft Genome Sequence of Novosphingobium nitrogenifigens Y88T.</title>
        <authorList>
            <person name="Strabala T.J."/>
            <person name="Macdonald L."/>
            <person name="Liu V."/>
            <person name="Smit A.M."/>
        </authorList>
    </citation>
    <scope>NUCLEOTIDE SEQUENCE [LARGE SCALE GENOMIC DNA]</scope>
    <source>
        <strain evidence="7 8">DSM 19370</strain>
    </source>
</reference>
<dbReference type="EMBL" id="AEWJ01000013">
    <property type="protein sequence ID" value="EGD60718.1"/>
    <property type="molecule type" value="Genomic_DNA"/>
</dbReference>
<dbReference type="SUPFAM" id="SSF52467">
    <property type="entry name" value="DHS-like NAD/FAD-binding domain"/>
    <property type="match status" value="1"/>
</dbReference>
<feature type="domain" description="Thiamine pyrophosphate enzyme central" evidence="4">
    <location>
        <begin position="215"/>
        <end position="349"/>
    </location>
</feature>
<dbReference type="SUPFAM" id="SSF52518">
    <property type="entry name" value="Thiamin diphosphate-binding fold (THDP-binding)"/>
    <property type="match status" value="2"/>
</dbReference>
<accession>F1Z3V8</accession>
<evidence type="ECO:0000313" key="8">
    <source>
        <dbReference type="Proteomes" id="UP000004728"/>
    </source>
</evidence>
<dbReference type="InterPro" id="IPR029035">
    <property type="entry name" value="DHS-like_NAD/FAD-binding_dom"/>
</dbReference>
<proteinExistence type="inferred from homology"/>
<name>F1Z3V8_9SPHN</name>
<dbReference type="PANTHER" id="PTHR18968">
    <property type="entry name" value="THIAMINE PYROPHOSPHATE ENZYMES"/>
    <property type="match status" value="1"/>
</dbReference>
<evidence type="ECO:0000259" key="6">
    <source>
        <dbReference type="Pfam" id="PF02776"/>
    </source>
</evidence>
<dbReference type="GO" id="GO:0005948">
    <property type="term" value="C:acetolactate synthase complex"/>
    <property type="evidence" value="ECO:0007669"/>
    <property type="project" value="TreeGrafter"/>
</dbReference>
<dbReference type="OrthoDB" id="4494979at2"/>
<dbReference type="AlphaFoldDB" id="F1Z3V8"/>
<dbReference type="GO" id="GO:0009099">
    <property type="term" value="P:L-valine biosynthetic process"/>
    <property type="evidence" value="ECO:0007669"/>
    <property type="project" value="TreeGrafter"/>
</dbReference>
<dbReference type="GO" id="GO:0050660">
    <property type="term" value="F:flavin adenine dinucleotide binding"/>
    <property type="evidence" value="ECO:0007669"/>
    <property type="project" value="TreeGrafter"/>
</dbReference>
<dbReference type="Gene3D" id="3.40.50.1220">
    <property type="entry name" value="TPP-binding domain"/>
    <property type="match status" value="1"/>
</dbReference>
<comment type="caution">
    <text evidence="7">The sequence shown here is derived from an EMBL/GenBank/DDBJ whole genome shotgun (WGS) entry which is preliminary data.</text>
</comment>
<dbReference type="CDD" id="cd00568">
    <property type="entry name" value="TPP_enzymes"/>
    <property type="match status" value="1"/>
</dbReference>
<feature type="domain" description="Thiamine pyrophosphate enzyme TPP-binding" evidence="5">
    <location>
        <begin position="412"/>
        <end position="563"/>
    </location>
</feature>
<keyword evidence="2 3" id="KW-0786">Thiamine pyrophosphate</keyword>
<dbReference type="Pfam" id="PF02776">
    <property type="entry name" value="TPP_enzyme_N"/>
    <property type="match status" value="1"/>
</dbReference>
<dbReference type="eggNOG" id="COG0028">
    <property type="taxonomic scope" value="Bacteria"/>
</dbReference>
<dbReference type="CDD" id="cd07035">
    <property type="entry name" value="TPP_PYR_POX_like"/>
    <property type="match status" value="1"/>
</dbReference>
<dbReference type="GO" id="GO:0000287">
    <property type="term" value="F:magnesium ion binding"/>
    <property type="evidence" value="ECO:0007669"/>
    <property type="project" value="InterPro"/>
</dbReference>
<protein>
    <submittedName>
        <fullName evidence="7">Acetolactate synthase large subunit</fullName>
    </submittedName>
</protein>
<organism evidence="7 8">
    <name type="scientific">Novosphingobium nitrogenifigens DSM 19370</name>
    <dbReference type="NCBI Taxonomy" id="983920"/>
    <lineage>
        <taxon>Bacteria</taxon>
        <taxon>Pseudomonadati</taxon>
        <taxon>Pseudomonadota</taxon>
        <taxon>Alphaproteobacteria</taxon>
        <taxon>Sphingomonadales</taxon>
        <taxon>Sphingomonadaceae</taxon>
        <taxon>Novosphingobium</taxon>
    </lineage>
</organism>
<evidence type="ECO:0000259" key="4">
    <source>
        <dbReference type="Pfam" id="PF00205"/>
    </source>
</evidence>
<dbReference type="InterPro" id="IPR029061">
    <property type="entry name" value="THDP-binding"/>
</dbReference>
<dbReference type="STRING" id="983920.Y88_1799"/>
<dbReference type="InterPro" id="IPR011766">
    <property type="entry name" value="TPP_enzyme_TPP-bd"/>
</dbReference>
<comment type="similarity">
    <text evidence="1 3">Belongs to the TPP enzyme family.</text>
</comment>
<evidence type="ECO:0000313" key="7">
    <source>
        <dbReference type="EMBL" id="EGD60718.1"/>
    </source>
</evidence>
<dbReference type="InterPro" id="IPR012001">
    <property type="entry name" value="Thiamin_PyroP_enz_TPP-bd_dom"/>
</dbReference>
<dbReference type="GO" id="GO:0009097">
    <property type="term" value="P:isoleucine biosynthetic process"/>
    <property type="evidence" value="ECO:0007669"/>
    <property type="project" value="TreeGrafter"/>
</dbReference>
<dbReference type="InParanoid" id="F1Z3V8"/>
<dbReference type="InterPro" id="IPR012000">
    <property type="entry name" value="Thiamin_PyroP_enz_cen_dom"/>
</dbReference>
<evidence type="ECO:0000256" key="2">
    <source>
        <dbReference type="ARBA" id="ARBA00023052"/>
    </source>
</evidence>